<keyword evidence="4" id="KW-1185">Reference proteome</keyword>
<proteinExistence type="predicted"/>
<accession>A0A8J4SPQ8</accession>
<dbReference type="PANTHER" id="PTHR34251">
    <property type="entry name" value="LEUCINE-, GLUTAMATE- AND LYSINE-RICH PROTEIN 1"/>
    <property type="match status" value="1"/>
</dbReference>
<keyword evidence="1" id="KW-0175">Coiled coil</keyword>
<sequence>MNDRHVVVHTSSHSSMGKIQGNCLDDEQLNASPDNLTYRPKFPLPEELRNLSRYQTVCQYCGVSYLVLSEIKRLEDCLTKLQTQSSDLQVKVQFYEEEFSKRSNGSYKFCSSNHQAVSAPKIEPKYETGAHIWESFLHVKKRFCQLRESSGWVTDYRRLSSWVGQLRELWQQHKHTVGVRLEASQNELNALRTRLENASKDTLHTQQTLREMQAKHEAERKVWEKQHDSLRGELAMTCVLVNSDNPLKSVMLALTKELQHDLDKSNDDLARMERTCAEMQTDLSSQLQHSRAENNSLRAELQISETKLAGLHGQLNDQVESSISKQQETLKKSLQKLEIVESTWSTKYGKLGEVYEESLTRLHQAQHANEQLVISERDAQVKLEQNCAQINALQEQITEISCELEKQNENVTRLEIEKRVLKEEHERTTGTIVEEMEQKKNETKQIEEENQQLQNTIAEKKTEIAQLQAIVRRECEERDELSAALVRAREQLLHFCRDACSPLPSKQTDRKRISIGKVDHPTPILPPIAENGPRRSDTFKVEKTGQKSGKLSSRHSDTLDPLGLVVTKRRIAAMLSAANKNKRPTT</sequence>
<dbReference type="InterPro" id="IPR038799">
    <property type="entry name" value="LEKR1"/>
</dbReference>
<dbReference type="PANTHER" id="PTHR34251:SF1">
    <property type="entry name" value="LEUCINE, GLUTAMATE AND LYSINE RICH 1"/>
    <property type="match status" value="1"/>
</dbReference>
<feature type="coiled-coil region" evidence="1">
    <location>
        <begin position="71"/>
        <end position="98"/>
    </location>
</feature>
<dbReference type="OrthoDB" id="10256467at2759"/>
<gene>
    <name evidence="3" type="ORF">PHET_05412</name>
</gene>
<dbReference type="AlphaFoldDB" id="A0A8J4SPQ8"/>
<evidence type="ECO:0000313" key="4">
    <source>
        <dbReference type="Proteomes" id="UP000748531"/>
    </source>
</evidence>
<evidence type="ECO:0000313" key="3">
    <source>
        <dbReference type="EMBL" id="KAF5401417.1"/>
    </source>
</evidence>
<evidence type="ECO:0000256" key="1">
    <source>
        <dbReference type="SAM" id="Coils"/>
    </source>
</evidence>
<organism evidence="3 4">
    <name type="scientific">Paragonimus heterotremus</name>
    <dbReference type="NCBI Taxonomy" id="100268"/>
    <lineage>
        <taxon>Eukaryota</taxon>
        <taxon>Metazoa</taxon>
        <taxon>Spiralia</taxon>
        <taxon>Lophotrochozoa</taxon>
        <taxon>Platyhelminthes</taxon>
        <taxon>Trematoda</taxon>
        <taxon>Digenea</taxon>
        <taxon>Plagiorchiida</taxon>
        <taxon>Troglotremata</taxon>
        <taxon>Troglotrematidae</taxon>
        <taxon>Paragonimus</taxon>
    </lineage>
</organism>
<dbReference type="Proteomes" id="UP000748531">
    <property type="component" value="Unassembled WGS sequence"/>
</dbReference>
<name>A0A8J4SPQ8_9TREM</name>
<dbReference type="EMBL" id="LUCH01002487">
    <property type="protein sequence ID" value="KAF5401417.1"/>
    <property type="molecule type" value="Genomic_DNA"/>
</dbReference>
<feature type="coiled-coil region" evidence="1">
    <location>
        <begin position="383"/>
        <end position="491"/>
    </location>
</feature>
<comment type="caution">
    <text evidence="3">The sequence shown here is derived from an EMBL/GenBank/DDBJ whole genome shotgun (WGS) entry which is preliminary data.</text>
</comment>
<feature type="compositionally biased region" description="Basic and acidic residues" evidence="2">
    <location>
        <begin position="532"/>
        <end position="545"/>
    </location>
</feature>
<protein>
    <submittedName>
        <fullName evidence="3">Uncharacterized protein</fullName>
    </submittedName>
</protein>
<feature type="coiled-coil region" evidence="1">
    <location>
        <begin position="255"/>
        <end position="307"/>
    </location>
</feature>
<reference evidence="3" key="1">
    <citation type="submission" date="2019-05" db="EMBL/GenBank/DDBJ databases">
        <title>Annotation for the trematode Paragonimus heterotremus.</title>
        <authorList>
            <person name="Choi Y.-J."/>
        </authorList>
    </citation>
    <scope>NUCLEOTIDE SEQUENCE</scope>
    <source>
        <strain evidence="3">LC</strain>
    </source>
</reference>
<feature type="region of interest" description="Disordered" evidence="2">
    <location>
        <begin position="517"/>
        <end position="558"/>
    </location>
</feature>
<evidence type="ECO:0000256" key="2">
    <source>
        <dbReference type="SAM" id="MobiDB-lite"/>
    </source>
</evidence>